<dbReference type="InterPro" id="IPR011013">
    <property type="entry name" value="Gal_mutarotase_sf_dom"/>
</dbReference>
<dbReference type="InterPro" id="IPR027291">
    <property type="entry name" value="Glyco_hydro_38_N_sf"/>
</dbReference>
<evidence type="ECO:0000256" key="2">
    <source>
        <dbReference type="ARBA" id="ARBA00022723"/>
    </source>
</evidence>
<feature type="domain" description="Glycoside hydrolase family 38 central" evidence="5">
    <location>
        <begin position="517"/>
        <end position="596"/>
    </location>
</feature>
<evidence type="ECO:0000256" key="1">
    <source>
        <dbReference type="ARBA" id="ARBA00009792"/>
    </source>
</evidence>
<dbReference type="Gene3D" id="1.20.1270.50">
    <property type="entry name" value="Glycoside hydrolase family 38, central domain"/>
    <property type="match status" value="1"/>
</dbReference>
<evidence type="ECO:0000256" key="4">
    <source>
        <dbReference type="ARBA" id="ARBA00023295"/>
    </source>
</evidence>
<evidence type="ECO:0000313" key="7">
    <source>
        <dbReference type="Proteomes" id="UP001493487"/>
    </source>
</evidence>
<dbReference type="Pfam" id="PF22907">
    <property type="entry name" value="Ams1-like_1st"/>
    <property type="match status" value="1"/>
</dbReference>
<dbReference type="PANTHER" id="PTHR46017:SF1">
    <property type="entry name" value="ALPHA-MANNOSIDASE 2C1"/>
    <property type="match status" value="1"/>
</dbReference>
<reference evidence="6 7" key="1">
    <citation type="journal article" date="2023" name="Genome Announc.">
        <title>Pan-Genome Analyses of the Genus Cohnella and Proposal of the Novel Species Cohnella silvisoli sp. nov., Isolated from Forest Soil.</title>
        <authorList>
            <person name="Wang C."/>
            <person name="Mao L."/>
            <person name="Bao G."/>
            <person name="Zhu H."/>
        </authorList>
    </citation>
    <scope>NUCLEOTIDE SEQUENCE [LARGE SCALE GENOMIC DNA]</scope>
    <source>
        <strain evidence="6 7">NL03-T5-1</strain>
    </source>
</reference>
<dbReference type="InterPro" id="IPR000602">
    <property type="entry name" value="Glyco_hydro_38_N"/>
</dbReference>
<dbReference type="CDD" id="cd10789">
    <property type="entry name" value="GH38N_AMII_ER_cytosolic"/>
    <property type="match status" value="1"/>
</dbReference>
<gene>
    <name evidence="6" type="ORF">QJS35_12890</name>
</gene>
<dbReference type="Pfam" id="PF17677">
    <property type="entry name" value="Glyco_hydro38C2"/>
    <property type="match status" value="1"/>
</dbReference>
<evidence type="ECO:0000259" key="5">
    <source>
        <dbReference type="SMART" id="SM00872"/>
    </source>
</evidence>
<dbReference type="PANTHER" id="PTHR46017">
    <property type="entry name" value="ALPHA-MANNOSIDASE 2C1"/>
    <property type="match status" value="1"/>
</dbReference>
<dbReference type="EMBL" id="JASKHM010000006">
    <property type="protein sequence ID" value="MEQ4483287.1"/>
    <property type="molecule type" value="Genomic_DNA"/>
</dbReference>
<keyword evidence="4" id="KW-0326">Glycosidase</keyword>
<name>A0ABV1KU01_9BACL</name>
<dbReference type="InterPro" id="IPR037094">
    <property type="entry name" value="Glyco_hydro_38_cen_sf"/>
</dbReference>
<dbReference type="SUPFAM" id="SSF74650">
    <property type="entry name" value="Galactose mutarotase-like"/>
    <property type="match status" value="1"/>
</dbReference>
<dbReference type="InterPro" id="IPR041147">
    <property type="entry name" value="GH38_C"/>
</dbReference>
<dbReference type="SUPFAM" id="SSF88713">
    <property type="entry name" value="Glycoside hydrolase/deacetylase"/>
    <property type="match status" value="1"/>
</dbReference>
<evidence type="ECO:0000256" key="3">
    <source>
        <dbReference type="ARBA" id="ARBA00022801"/>
    </source>
</evidence>
<dbReference type="Pfam" id="PF09261">
    <property type="entry name" value="Alpha-mann_mid"/>
    <property type="match status" value="1"/>
</dbReference>
<dbReference type="InterPro" id="IPR028995">
    <property type="entry name" value="Glyco_hydro_57/38_cen_sf"/>
</dbReference>
<dbReference type="Gene3D" id="2.70.98.30">
    <property type="entry name" value="Golgi alpha-mannosidase II, domain 4"/>
    <property type="match status" value="1"/>
</dbReference>
<keyword evidence="7" id="KW-1185">Reference proteome</keyword>
<dbReference type="InterPro" id="IPR011330">
    <property type="entry name" value="Glyco_hydro/deAcase_b/a-brl"/>
</dbReference>
<evidence type="ECO:0000313" key="6">
    <source>
        <dbReference type="EMBL" id="MEQ4483287.1"/>
    </source>
</evidence>
<dbReference type="SUPFAM" id="SSF88688">
    <property type="entry name" value="Families 57/38 glycoside transferase middle domain"/>
    <property type="match status" value="1"/>
</dbReference>
<organism evidence="6 7">
    <name type="scientific">Cohnella silvisoli</name>
    <dbReference type="NCBI Taxonomy" id="2873699"/>
    <lineage>
        <taxon>Bacteria</taxon>
        <taxon>Bacillati</taxon>
        <taxon>Bacillota</taxon>
        <taxon>Bacilli</taxon>
        <taxon>Bacillales</taxon>
        <taxon>Paenibacillaceae</taxon>
        <taxon>Cohnella</taxon>
    </lineage>
</organism>
<dbReference type="InterPro" id="IPR054723">
    <property type="entry name" value="Ams1-like_N"/>
</dbReference>
<dbReference type="InterPro" id="IPR015341">
    <property type="entry name" value="Glyco_hydro_38_cen"/>
</dbReference>
<accession>A0ABV1KU01</accession>
<protein>
    <submittedName>
        <fullName evidence="6">Alpha-mannosidase</fullName>
    </submittedName>
</protein>
<dbReference type="RefSeq" id="WP_349403245.1">
    <property type="nucleotide sequence ID" value="NZ_JASKHM010000006.1"/>
</dbReference>
<comment type="caution">
    <text evidence="6">The sequence shown here is derived from an EMBL/GenBank/DDBJ whole genome shotgun (WGS) entry which is preliminary data.</text>
</comment>
<dbReference type="SMART" id="SM00872">
    <property type="entry name" value="Alpha-mann_mid"/>
    <property type="match status" value="1"/>
</dbReference>
<proteinExistence type="inferred from homology"/>
<dbReference type="Gene3D" id="3.20.110.10">
    <property type="entry name" value="Glycoside hydrolase 38, N terminal domain"/>
    <property type="match status" value="1"/>
</dbReference>
<dbReference type="Gene3D" id="2.60.40.2220">
    <property type="match status" value="1"/>
</dbReference>
<keyword evidence="3" id="KW-0378">Hydrolase</keyword>
<dbReference type="Pfam" id="PF01074">
    <property type="entry name" value="Glyco_hydro_38N"/>
    <property type="match status" value="1"/>
</dbReference>
<dbReference type="Proteomes" id="UP001493487">
    <property type="component" value="Unassembled WGS sequence"/>
</dbReference>
<keyword evidence="2" id="KW-0479">Metal-binding</keyword>
<dbReference type="Pfam" id="PF07748">
    <property type="entry name" value="Glyco_hydro_38C"/>
    <property type="match status" value="1"/>
</dbReference>
<sequence length="1078" mass="123627">MGLRFVQEKLERRVQELSQLRYRERAPLSSIRIVSGAQSLEEAECSEGMAVKVGDRWGGRDETRWFVGDLVVPEPWIGKEVVGLFRLGDTGGGNCSGYEALVYLNGVPAQALDRNHEELFFPTALVEDEEPFKLAIKAWSGLTPPDGNHNPFDHRIDRLEWAFLDPETDDLYYSSKHLLEAAACMEETSYEKQALLTAVDEAYLLLDWSNPGSQDFYDSVKEALIELKLRGDAISRSKVPQVTAVGHCHIDVAWLWRLKHTREKSARSFSTVLMLMERYPEYVFFQSQPQLYAYLKEDYPEIYAQIKQKIAENRWEASGAMWLESDCNIPSGESLVRQLLAGKRFFKEEFGVDNRVLWLPDVFGYSWALPQILKKSGIDYFMTTKISWSQYNRFPQDTFKWSGIDGTEILTHFITTPNNDDSWYYTYNGNVSASSVKGLWNNYRQKDINDELLLAYGWGDGGGGPTRDMLEAIRRFEAMPGMPSVKQGKVEPFFEQLEERVRSRRELPLWDGELYLEYHRGTYTSQAYNKRMNRNLEALLHTAESINAMALAQNAGHEYPADLLRNSWTIVLRNQFHDIIPGSSIKEVYEDSRLEYAEALDFAEKALEKGISEIELISETGESGVSGHDVIITYRVFNTLGWKRSFLVEIPMREEDGEFEWSLMDGRRLSSQFVPGIGGAAGKMYVQVNNVPSYGYATISGKPIEEMKSEITINSPLIRMEKNEIETPFYLMKLNDSGQLISLFDKRQAREVIMQGEAANALQVFEDKPLAHDAWDIDIFYQDKMREVRELTSCSVEESGPLRGVLKLHWTYNRSHIEQKIIVYADHPRIDFKTRVGWRESQQLLKVAFPVNIRSTKATYEIQFGNVERPTHWNTSWDWARFESVAQRWVDLSEGGYGVSLLNDCKYGHDIRNHTIRLSLIKSATSPDPTADQGEHEFTYSLYPHEGNWLEAETHRSACELNLPLFAVPIANRSIVSRSDSFGLIESDQSNIMIDTVKKAEDGQSLVVRLYEYGGIRSKVRLRLDNSWAIGADIEETDLMEDNAELLLQNLQEPIINTFLKPYEIKTLRIGKSIRKTD</sequence>
<dbReference type="InterPro" id="IPR011682">
    <property type="entry name" value="Glyco_hydro_38_C"/>
</dbReference>
<comment type="similarity">
    <text evidence="1">Belongs to the glycosyl hydrolase 38 family.</text>
</comment>